<evidence type="ECO:0000259" key="1">
    <source>
        <dbReference type="Pfam" id="PF00350"/>
    </source>
</evidence>
<protein>
    <submittedName>
        <fullName evidence="2">Dynamin family protein</fullName>
    </submittedName>
</protein>
<dbReference type="SUPFAM" id="SSF52540">
    <property type="entry name" value="P-loop containing nucleoside triphosphate hydrolases"/>
    <property type="match status" value="1"/>
</dbReference>
<keyword evidence="3" id="KW-1185">Reference proteome</keyword>
<dbReference type="Gene3D" id="3.40.50.300">
    <property type="entry name" value="P-loop containing nucleotide triphosphate hydrolases"/>
    <property type="match status" value="1"/>
</dbReference>
<dbReference type="PANTHER" id="PTHR42698">
    <property type="entry name" value="GTPASE ERA"/>
    <property type="match status" value="1"/>
</dbReference>
<proteinExistence type="predicted"/>
<accession>A0ABP7T5S4</accession>
<name>A0ABP7T5S4_9ACTN</name>
<gene>
    <name evidence="2" type="ORF">GCM10022232_77450</name>
</gene>
<comment type="caution">
    <text evidence="2">The sequence shown here is derived from an EMBL/GenBank/DDBJ whole genome shotgun (WGS) entry which is preliminary data.</text>
</comment>
<organism evidence="2 3">
    <name type="scientific">Streptomyces plumbiresistens</name>
    <dbReference type="NCBI Taxonomy" id="511811"/>
    <lineage>
        <taxon>Bacteria</taxon>
        <taxon>Bacillati</taxon>
        <taxon>Actinomycetota</taxon>
        <taxon>Actinomycetes</taxon>
        <taxon>Kitasatosporales</taxon>
        <taxon>Streptomycetaceae</taxon>
        <taxon>Streptomyces</taxon>
    </lineage>
</organism>
<dbReference type="InterPro" id="IPR045063">
    <property type="entry name" value="Dynamin_N"/>
</dbReference>
<dbReference type="CDD" id="cd00882">
    <property type="entry name" value="Ras_like_GTPase"/>
    <property type="match status" value="1"/>
</dbReference>
<dbReference type="Pfam" id="PF00350">
    <property type="entry name" value="Dynamin_N"/>
    <property type="match status" value="1"/>
</dbReference>
<evidence type="ECO:0000313" key="3">
    <source>
        <dbReference type="Proteomes" id="UP001500456"/>
    </source>
</evidence>
<dbReference type="PANTHER" id="PTHR42698:SF1">
    <property type="entry name" value="GTPASE ERA, MITOCHONDRIAL"/>
    <property type="match status" value="1"/>
</dbReference>
<dbReference type="RefSeq" id="WP_266439422.1">
    <property type="nucleotide sequence ID" value="NZ_BAAAZX010000031.1"/>
</dbReference>
<evidence type="ECO:0000313" key="2">
    <source>
        <dbReference type="EMBL" id="GAA4021166.1"/>
    </source>
</evidence>
<dbReference type="InterPro" id="IPR027417">
    <property type="entry name" value="P-loop_NTPase"/>
</dbReference>
<feature type="domain" description="Dynamin N-terminal" evidence="1">
    <location>
        <begin position="66"/>
        <end position="195"/>
    </location>
</feature>
<sequence>MVTLDVRPQLLDALSALRDRVAAARFPLPLAGAPRARANRDELLAQLDDYLVPRLREPEAPLLAVIGGSTGAGKSTLVNSLVGRRVSEAGVLRPTTRTPVLVCHPEDHHWFSGMRVLPDLTRVWVPHQEPADELLLPGENPARVLRIETADTLPPGLALLDAPDVDSLVADNRVLASELICAADIWVMVTTAARYADAVPWHLLRTAKEYNATLVTVLDRVPHQVVSEVSRQYGALLTKAGLGDVPRFTVPELPESAWGGGLLPGTAVAPLRTWLLHQAQDQAARQHTLARTAYGVLDSLKARMPELASAAAAQYAAALRLTAAVDGAYDSEHSRVRGRLQAGAVLAGDALKRWRAFPLDCTAEELLDALVESLGALLLCAVTAADERVDDAWRREPAAGAPELTDRGPSSESAEHRIGLAVRRWRRELEEYAEEEVTALDRSMAPDPEVVAALVATVLLGGRRARSAGEGLAERIGAHGALRLRDRGGRLLTDHLDRIMHTERERRLAPLDALDVHPEPQAELIAALSVLQKER</sequence>
<reference evidence="3" key="1">
    <citation type="journal article" date="2019" name="Int. J. Syst. Evol. Microbiol.">
        <title>The Global Catalogue of Microorganisms (GCM) 10K type strain sequencing project: providing services to taxonomists for standard genome sequencing and annotation.</title>
        <authorList>
            <consortium name="The Broad Institute Genomics Platform"/>
            <consortium name="The Broad Institute Genome Sequencing Center for Infectious Disease"/>
            <person name="Wu L."/>
            <person name="Ma J."/>
        </authorList>
    </citation>
    <scope>NUCLEOTIDE SEQUENCE [LARGE SCALE GENOMIC DNA]</scope>
    <source>
        <strain evidence="3">JCM 16924</strain>
    </source>
</reference>
<dbReference type="InterPro" id="IPR005662">
    <property type="entry name" value="GTPase_Era-like"/>
</dbReference>
<dbReference type="EMBL" id="BAAAZX010000031">
    <property type="protein sequence ID" value="GAA4021166.1"/>
    <property type="molecule type" value="Genomic_DNA"/>
</dbReference>
<dbReference type="Proteomes" id="UP001500456">
    <property type="component" value="Unassembled WGS sequence"/>
</dbReference>